<dbReference type="GO" id="GO:0016787">
    <property type="term" value="F:hydrolase activity"/>
    <property type="evidence" value="ECO:0007669"/>
    <property type="project" value="UniProtKB-KW"/>
</dbReference>
<dbReference type="GO" id="GO:0008289">
    <property type="term" value="F:lipid binding"/>
    <property type="evidence" value="ECO:0007669"/>
    <property type="project" value="UniProtKB-KW"/>
</dbReference>
<dbReference type="Gene3D" id="1.20.120.610">
    <property type="entry name" value="lithium bound rotor ring of v- atpase"/>
    <property type="match status" value="1"/>
</dbReference>
<sequence>MNKEGLIALAAGICMLGVIGTGLGQGLASGRAAEAVGRNPEAASKIRTIMIIGMALAETAAIYCFLISILLLFVFGK</sequence>
<evidence type="ECO:0000256" key="6">
    <source>
        <dbReference type="ARBA" id="ARBA00022781"/>
    </source>
</evidence>
<comment type="caution">
    <text evidence="12">Lacks conserved residue(s) required for the propagation of feature annotation.</text>
</comment>
<dbReference type="InterPro" id="IPR020537">
    <property type="entry name" value="ATP_synth_F0_csu_DDCD_BS"/>
</dbReference>
<organism evidence="14 15">
    <name type="scientific">Mycoplasmopsis bovigenitalium</name>
    <dbReference type="NCBI Taxonomy" id="2112"/>
    <lineage>
        <taxon>Bacteria</taxon>
        <taxon>Bacillati</taxon>
        <taxon>Mycoplasmatota</taxon>
        <taxon>Mycoplasmoidales</taxon>
        <taxon>Metamycoplasmataceae</taxon>
        <taxon>Mycoplasmopsis</taxon>
    </lineage>
</organism>
<keyword evidence="7 12" id="KW-1133">Transmembrane helix</keyword>
<evidence type="ECO:0000256" key="7">
    <source>
        <dbReference type="ARBA" id="ARBA00022989"/>
    </source>
</evidence>
<dbReference type="GO" id="GO:0046933">
    <property type="term" value="F:proton-transporting ATP synthase activity, rotational mechanism"/>
    <property type="evidence" value="ECO:0007669"/>
    <property type="project" value="UniProtKB-UniRule"/>
</dbReference>
<dbReference type="Pfam" id="PF00137">
    <property type="entry name" value="ATP-synt_C"/>
    <property type="match status" value="1"/>
</dbReference>
<comment type="subcellular location">
    <subcellularLocation>
        <location evidence="12">Cell membrane</location>
        <topology evidence="12">Multi-pass membrane protein</topology>
    </subcellularLocation>
    <subcellularLocation>
        <location evidence="1">Membrane</location>
        <topology evidence="1">Multi-pass membrane protein</topology>
    </subcellularLocation>
</comment>
<keyword evidence="6 12" id="KW-0375">Hydrogen ion transport</keyword>
<dbReference type="AlphaFoldDB" id="A0A449A8P2"/>
<dbReference type="GO" id="GO:0045259">
    <property type="term" value="C:proton-transporting ATP synthase complex"/>
    <property type="evidence" value="ECO:0007669"/>
    <property type="project" value="UniProtKB-KW"/>
</dbReference>
<dbReference type="PROSITE" id="PS00605">
    <property type="entry name" value="ATPASE_C"/>
    <property type="match status" value="1"/>
</dbReference>
<keyword evidence="14" id="KW-0378">Hydrolase</keyword>
<dbReference type="GO" id="GO:0033177">
    <property type="term" value="C:proton-transporting two-sector ATPase complex, proton-transporting domain"/>
    <property type="evidence" value="ECO:0007669"/>
    <property type="project" value="InterPro"/>
</dbReference>
<keyword evidence="12" id="KW-1003">Cell membrane</keyword>
<dbReference type="HAMAP" id="MF_01396">
    <property type="entry name" value="ATP_synth_c_bact"/>
    <property type="match status" value="1"/>
</dbReference>
<evidence type="ECO:0000313" key="15">
    <source>
        <dbReference type="Proteomes" id="UP000290942"/>
    </source>
</evidence>
<dbReference type="CDD" id="cd18184">
    <property type="entry name" value="ATP-synt_Fo_c_NaATPase"/>
    <property type="match status" value="1"/>
</dbReference>
<keyword evidence="10 12" id="KW-0472">Membrane</keyword>
<dbReference type="EMBL" id="LR214970">
    <property type="protein sequence ID" value="VEU60629.1"/>
    <property type="molecule type" value="Genomic_DNA"/>
</dbReference>
<dbReference type="PRINTS" id="PR00124">
    <property type="entry name" value="ATPASEC"/>
</dbReference>
<dbReference type="Proteomes" id="UP000290942">
    <property type="component" value="Chromosome"/>
</dbReference>
<evidence type="ECO:0000256" key="11">
    <source>
        <dbReference type="ARBA" id="ARBA00023310"/>
    </source>
</evidence>
<dbReference type="RefSeq" id="WP_004419585.1">
    <property type="nucleotide sequence ID" value="NZ_AP017902.1"/>
</dbReference>
<evidence type="ECO:0000256" key="4">
    <source>
        <dbReference type="ARBA" id="ARBA00022547"/>
    </source>
</evidence>
<dbReference type="InterPro" id="IPR035921">
    <property type="entry name" value="F/V-ATP_Csub_sf"/>
</dbReference>
<keyword evidence="11 12" id="KW-0066">ATP synthesis</keyword>
<dbReference type="InterPro" id="IPR005953">
    <property type="entry name" value="ATP_synth_csu_bac/chlpt"/>
</dbReference>
<evidence type="ECO:0000259" key="13">
    <source>
        <dbReference type="Pfam" id="PF00137"/>
    </source>
</evidence>
<dbReference type="GO" id="GO:0005886">
    <property type="term" value="C:plasma membrane"/>
    <property type="evidence" value="ECO:0007669"/>
    <property type="project" value="UniProtKB-SubCell"/>
</dbReference>
<comment type="function">
    <text evidence="12">F(1)F(0) ATP synthase produces ATP from ADP in the presence of a proton or sodium gradient. F-type ATPases consist of two structural domains, F(1) containing the extramembraneous catalytic core and F(0) containing the membrane proton channel, linked together by a central stalk and a peripheral stalk. During catalysis, ATP synthesis in the catalytic domain of F(1) is coupled via a rotary mechanism of the central stalk subunits to proton translocation.</text>
</comment>
<keyword evidence="9 12" id="KW-0446">Lipid-binding</keyword>
<keyword evidence="8 12" id="KW-0406">Ion transport</keyword>
<proteinExistence type="inferred from homology"/>
<evidence type="ECO:0000256" key="8">
    <source>
        <dbReference type="ARBA" id="ARBA00023065"/>
    </source>
</evidence>
<evidence type="ECO:0000256" key="1">
    <source>
        <dbReference type="ARBA" id="ARBA00004141"/>
    </source>
</evidence>
<evidence type="ECO:0000256" key="3">
    <source>
        <dbReference type="ARBA" id="ARBA00022448"/>
    </source>
</evidence>
<feature type="site" description="Reversibly protonated during proton transport" evidence="12">
    <location>
        <position position="58"/>
    </location>
</feature>
<feature type="transmembrane region" description="Helical" evidence="12">
    <location>
        <begin position="48"/>
        <end position="75"/>
    </location>
</feature>
<gene>
    <name evidence="12 14" type="primary">atpE</name>
    <name evidence="14" type="ORF">NCTC10122_00227</name>
</gene>
<evidence type="ECO:0000313" key="14">
    <source>
        <dbReference type="EMBL" id="VEU60629.1"/>
    </source>
</evidence>
<dbReference type="InterPro" id="IPR000454">
    <property type="entry name" value="ATP_synth_F0_csu"/>
</dbReference>
<dbReference type="InterPro" id="IPR002379">
    <property type="entry name" value="ATPase_proteolipid_c-like_dom"/>
</dbReference>
<protein>
    <recommendedName>
        <fullName evidence="12">ATP synthase subunit c</fullName>
    </recommendedName>
    <alternativeName>
        <fullName evidence="12">ATP synthase F(0) sector subunit c</fullName>
    </alternativeName>
    <alternativeName>
        <fullName evidence="12">F-type ATPase subunit c</fullName>
        <shortName evidence="12">F-ATPase subunit c</shortName>
    </alternativeName>
    <alternativeName>
        <fullName evidence="12">Lipid-binding protein</fullName>
    </alternativeName>
</protein>
<feature type="domain" description="V-ATPase proteolipid subunit C-like" evidence="13">
    <location>
        <begin position="9"/>
        <end position="71"/>
    </location>
</feature>
<evidence type="ECO:0000256" key="12">
    <source>
        <dbReference type="HAMAP-Rule" id="MF_01396"/>
    </source>
</evidence>
<accession>A0A449A8P2</accession>
<evidence type="ECO:0000256" key="10">
    <source>
        <dbReference type="ARBA" id="ARBA00023136"/>
    </source>
</evidence>
<name>A0A449A8P2_9BACT</name>
<dbReference type="SUPFAM" id="SSF81333">
    <property type="entry name" value="F1F0 ATP synthase subunit C"/>
    <property type="match status" value="1"/>
</dbReference>
<dbReference type="NCBIfam" id="TIGR01260">
    <property type="entry name" value="ATP_synt_c"/>
    <property type="match status" value="1"/>
</dbReference>
<keyword evidence="4 12" id="KW-0138">CF(0)</keyword>
<evidence type="ECO:0000256" key="9">
    <source>
        <dbReference type="ARBA" id="ARBA00023121"/>
    </source>
</evidence>
<keyword evidence="5 12" id="KW-0812">Transmembrane</keyword>
<reference evidence="14 15" key="1">
    <citation type="submission" date="2019-01" db="EMBL/GenBank/DDBJ databases">
        <authorList>
            <consortium name="Pathogen Informatics"/>
        </authorList>
    </citation>
    <scope>NUCLEOTIDE SEQUENCE [LARGE SCALE GENOMIC DNA]</scope>
    <source>
        <strain evidence="14 15">NCTC10122</strain>
    </source>
</reference>
<comment type="function">
    <text evidence="12">Key component of the F(0) channel; it plays a direct role in translocation across the membrane. A homomeric c-ring of between 10-14 subunits forms the central stalk rotor element with the F(1) delta and epsilon subunits.</text>
</comment>
<keyword evidence="3 12" id="KW-0813">Transport</keyword>
<evidence type="ECO:0000256" key="2">
    <source>
        <dbReference type="ARBA" id="ARBA00006704"/>
    </source>
</evidence>
<comment type="similarity">
    <text evidence="2 12">Belongs to the ATPase C chain family.</text>
</comment>
<evidence type="ECO:0000256" key="5">
    <source>
        <dbReference type="ARBA" id="ARBA00022692"/>
    </source>
</evidence>